<proteinExistence type="predicted"/>
<keyword evidence="2" id="KW-1185">Reference proteome</keyword>
<protein>
    <submittedName>
        <fullName evidence="1">Uncharacterized protein</fullName>
    </submittedName>
</protein>
<name>A0AAV4BIL2_9GAST</name>
<organism evidence="1 2">
    <name type="scientific">Plakobranchus ocellatus</name>
    <dbReference type="NCBI Taxonomy" id="259542"/>
    <lineage>
        <taxon>Eukaryota</taxon>
        <taxon>Metazoa</taxon>
        <taxon>Spiralia</taxon>
        <taxon>Lophotrochozoa</taxon>
        <taxon>Mollusca</taxon>
        <taxon>Gastropoda</taxon>
        <taxon>Heterobranchia</taxon>
        <taxon>Euthyneura</taxon>
        <taxon>Panpulmonata</taxon>
        <taxon>Sacoglossa</taxon>
        <taxon>Placobranchoidea</taxon>
        <taxon>Plakobranchidae</taxon>
        <taxon>Plakobranchus</taxon>
    </lineage>
</organism>
<dbReference type="EMBL" id="BLXT01005122">
    <property type="protein sequence ID" value="GFO19939.1"/>
    <property type="molecule type" value="Genomic_DNA"/>
</dbReference>
<evidence type="ECO:0000313" key="1">
    <source>
        <dbReference type="EMBL" id="GFO19939.1"/>
    </source>
</evidence>
<comment type="caution">
    <text evidence="1">The sequence shown here is derived from an EMBL/GenBank/DDBJ whole genome shotgun (WGS) entry which is preliminary data.</text>
</comment>
<dbReference type="Proteomes" id="UP000735302">
    <property type="component" value="Unassembled WGS sequence"/>
</dbReference>
<sequence length="205" mass="22429">MYAVANPDQVYLEALTFPDDLSASKELLVRVSSNQLTHAMCFDALVRLLRRKRDVKDAKSASEKSAVTSCELSQDIDQCSGFRSKDCRPTKPDMGYDALSEGSATITERSSLLKQPPKLSSLVGDKRGSFHSSYGGDVSVSIDTGIAATDPRKKETSSTAKSHLERLAVKEDTRREDGVRGKAASLLRLFLLFLCSIFCSLKCPI</sequence>
<gene>
    <name evidence="1" type="ORF">PoB_004644400</name>
</gene>
<evidence type="ECO:0000313" key="2">
    <source>
        <dbReference type="Proteomes" id="UP000735302"/>
    </source>
</evidence>
<reference evidence="1 2" key="1">
    <citation type="journal article" date="2021" name="Elife">
        <title>Chloroplast acquisition without the gene transfer in kleptoplastic sea slugs, Plakobranchus ocellatus.</title>
        <authorList>
            <person name="Maeda T."/>
            <person name="Takahashi S."/>
            <person name="Yoshida T."/>
            <person name="Shimamura S."/>
            <person name="Takaki Y."/>
            <person name="Nagai Y."/>
            <person name="Toyoda A."/>
            <person name="Suzuki Y."/>
            <person name="Arimoto A."/>
            <person name="Ishii H."/>
            <person name="Satoh N."/>
            <person name="Nishiyama T."/>
            <person name="Hasebe M."/>
            <person name="Maruyama T."/>
            <person name="Minagawa J."/>
            <person name="Obokata J."/>
            <person name="Shigenobu S."/>
        </authorList>
    </citation>
    <scope>NUCLEOTIDE SEQUENCE [LARGE SCALE GENOMIC DNA]</scope>
</reference>
<dbReference type="AlphaFoldDB" id="A0AAV4BIL2"/>
<accession>A0AAV4BIL2</accession>